<dbReference type="OrthoDB" id="2113341at2759"/>
<sequence>MLGTEERQWGKKDPVQCTVRPASAPLPQMRPAAVGRTCAGVGPERTRCRYVEVLALGDSEENGQTALRNRRSSDFERPPHPWRQVMLNISDGCPRRVTIRCMLAFGMTQRETVAVNRRKKSRPCPLSHFSAAVFTSLSEENLVPDKCSFNFGKRLVHREVIRCKRRGMLSDGVILLHDKTYSARKTQELLRKLKREV</sequence>
<organism evidence="1 2">
    <name type="scientific">Araneus ventricosus</name>
    <name type="common">Orbweaver spider</name>
    <name type="synonym">Epeira ventricosa</name>
    <dbReference type="NCBI Taxonomy" id="182803"/>
    <lineage>
        <taxon>Eukaryota</taxon>
        <taxon>Metazoa</taxon>
        <taxon>Ecdysozoa</taxon>
        <taxon>Arthropoda</taxon>
        <taxon>Chelicerata</taxon>
        <taxon>Arachnida</taxon>
        <taxon>Araneae</taxon>
        <taxon>Araneomorphae</taxon>
        <taxon>Entelegynae</taxon>
        <taxon>Araneoidea</taxon>
        <taxon>Araneidae</taxon>
        <taxon>Araneus</taxon>
    </lineage>
</organism>
<dbReference type="AlphaFoldDB" id="A0A4Y2CTS0"/>
<proteinExistence type="predicted"/>
<protein>
    <submittedName>
        <fullName evidence="1">Uncharacterized protein</fullName>
    </submittedName>
</protein>
<dbReference type="Proteomes" id="UP000499080">
    <property type="component" value="Unassembled WGS sequence"/>
</dbReference>
<gene>
    <name evidence="1" type="ORF">AVEN_137624_1</name>
</gene>
<dbReference type="EMBL" id="BGPR01000246">
    <property type="protein sequence ID" value="GBM07763.1"/>
    <property type="molecule type" value="Genomic_DNA"/>
</dbReference>
<reference evidence="1 2" key="1">
    <citation type="journal article" date="2019" name="Sci. Rep.">
        <title>Orb-weaving spider Araneus ventricosus genome elucidates the spidroin gene catalogue.</title>
        <authorList>
            <person name="Kono N."/>
            <person name="Nakamura H."/>
            <person name="Ohtoshi R."/>
            <person name="Moran D.A.P."/>
            <person name="Shinohara A."/>
            <person name="Yoshida Y."/>
            <person name="Fujiwara M."/>
            <person name="Mori M."/>
            <person name="Tomita M."/>
            <person name="Arakawa K."/>
        </authorList>
    </citation>
    <scope>NUCLEOTIDE SEQUENCE [LARGE SCALE GENOMIC DNA]</scope>
</reference>
<evidence type="ECO:0000313" key="2">
    <source>
        <dbReference type="Proteomes" id="UP000499080"/>
    </source>
</evidence>
<evidence type="ECO:0000313" key="1">
    <source>
        <dbReference type="EMBL" id="GBM07763.1"/>
    </source>
</evidence>
<accession>A0A4Y2CTS0</accession>
<name>A0A4Y2CTS0_ARAVE</name>
<comment type="caution">
    <text evidence="1">The sequence shown here is derived from an EMBL/GenBank/DDBJ whole genome shotgun (WGS) entry which is preliminary data.</text>
</comment>
<keyword evidence="2" id="KW-1185">Reference proteome</keyword>